<reference evidence="3 4" key="1">
    <citation type="journal article" date="2021" name="Sci. Rep.">
        <title>The distribution of antibiotic resistance genes in chicken gut microbiota commensals.</title>
        <authorList>
            <person name="Juricova H."/>
            <person name="Matiasovicova J."/>
            <person name="Kubasova T."/>
            <person name="Cejkova D."/>
            <person name="Rychlik I."/>
        </authorList>
    </citation>
    <scope>NUCLEOTIDE SEQUENCE [LARGE SCALE GENOMIC DNA]</scope>
    <source>
        <strain evidence="3 4">An537</strain>
    </source>
</reference>
<feature type="domain" description="DUF1659" evidence="2">
    <location>
        <begin position="134"/>
        <end position="191"/>
    </location>
</feature>
<dbReference type="InterPro" id="IPR012454">
    <property type="entry name" value="DUF1659"/>
</dbReference>
<keyword evidence="4" id="KW-1185">Reference proteome</keyword>
<feature type="compositionally biased region" description="Basic and acidic residues" evidence="1">
    <location>
        <begin position="78"/>
        <end position="91"/>
    </location>
</feature>
<dbReference type="Proteomes" id="UP000707138">
    <property type="component" value="Unassembled WGS sequence"/>
</dbReference>
<evidence type="ECO:0000313" key="3">
    <source>
        <dbReference type="EMBL" id="MBM6911930.1"/>
    </source>
</evidence>
<feature type="compositionally biased region" description="Basic and acidic residues" evidence="1">
    <location>
        <begin position="1"/>
        <end position="28"/>
    </location>
</feature>
<sequence>MSEEMVHAMNEEVNDMKDTGVVASKEDNSMGDGVRANEADSAVAAAGTREGAADGVGTEIDNASDEKADGESSDGVDGESRGVVDNERDVNNDESPDVVDDESHDVDDGSGDISDDYDEEEETHGPHWDVMVPTTKVQLRLNVESEGSSKVKLVAFNNISPKKTDEELNILCDKLASLFAYPSVGFVRINTMTYKPESLLFK</sequence>
<gene>
    <name evidence="3" type="ORF">H6A01_01130</name>
</gene>
<feature type="region of interest" description="Disordered" evidence="1">
    <location>
        <begin position="1"/>
        <end position="125"/>
    </location>
</feature>
<name>A0ABS2GDQ0_9FIRM</name>
<dbReference type="RefSeq" id="WP_205087244.1">
    <property type="nucleotide sequence ID" value="NZ_JACJLA010000001.1"/>
</dbReference>
<evidence type="ECO:0000256" key="1">
    <source>
        <dbReference type="SAM" id="MobiDB-lite"/>
    </source>
</evidence>
<organism evidence="3 4">
    <name type="scientific">Veillonella magna</name>
    <dbReference type="NCBI Taxonomy" id="464322"/>
    <lineage>
        <taxon>Bacteria</taxon>
        <taxon>Bacillati</taxon>
        <taxon>Bacillota</taxon>
        <taxon>Negativicutes</taxon>
        <taxon>Veillonellales</taxon>
        <taxon>Veillonellaceae</taxon>
        <taxon>Veillonella</taxon>
    </lineage>
</organism>
<feature type="compositionally biased region" description="Acidic residues" evidence="1">
    <location>
        <begin position="92"/>
        <end position="122"/>
    </location>
</feature>
<dbReference type="EMBL" id="JACJLA010000001">
    <property type="protein sequence ID" value="MBM6911930.1"/>
    <property type="molecule type" value="Genomic_DNA"/>
</dbReference>
<accession>A0ABS2GDQ0</accession>
<protein>
    <recommendedName>
        <fullName evidence="2">DUF1659 domain-containing protein</fullName>
    </recommendedName>
</protein>
<comment type="caution">
    <text evidence="3">The sequence shown here is derived from an EMBL/GenBank/DDBJ whole genome shotgun (WGS) entry which is preliminary data.</text>
</comment>
<evidence type="ECO:0000259" key="2">
    <source>
        <dbReference type="Pfam" id="PF07872"/>
    </source>
</evidence>
<proteinExistence type="predicted"/>
<evidence type="ECO:0000313" key="4">
    <source>
        <dbReference type="Proteomes" id="UP000707138"/>
    </source>
</evidence>
<feature type="compositionally biased region" description="Low complexity" evidence="1">
    <location>
        <begin position="42"/>
        <end position="55"/>
    </location>
</feature>
<dbReference type="Pfam" id="PF07872">
    <property type="entry name" value="DUF1659"/>
    <property type="match status" value="1"/>
</dbReference>